<evidence type="ECO:0000256" key="1">
    <source>
        <dbReference type="PROSITE-ProRule" id="PRU00520"/>
    </source>
</evidence>
<gene>
    <name evidence="3" type="ORF">HNP73_000306</name>
</gene>
<evidence type="ECO:0000313" key="3">
    <source>
        <dbReference type="EMBL" id="MBB5220385.1"/>
    </source>
</evidence>
<name>A0A840SI81_9RHOB</name>
<dbReference type="EMBL" id="JACHFM010000001">
    <property type="protein sequence ID" value="MBB5220385.1"/>
    <property type="molecule type" value="Genomic_DNA"/>
</dbReference>
<protein>
    <submittedName>
        <fullName evidence="3">Acylphosphatase</fullName>
    </submittedName>
</protein>
<comment type="caution">
    <text evidence="1">Lacks conserved residue(s) required for the propagation of feature annotation.</text>
</comment>
<accession>A0A840SI81</accession>
<dbReference type="SUPFAM" id="SSF54975">
    <property type="entry name" value="Acylphosphatase/BLUF domain-like"/>
    <property type="match status" value="1"/>
</dbReference>
<dbReference type="Proteomes" id="UP000549457">
    <property type="component" value="Unassembled WGS sequence"/>
</dbReference>
<comment type="caution">
    <text evidence="3">The sequence shown here is derived from an EMBL/GenBank/DDBJ whole genome shotgun (WGS) entry which is preliminary data.</text>
</comment>
<proteinExistence type="predicted"/>
<dbReference type="InterPro" id="IPR036046">
    <property type="entry name" value="Acylphosphatase-like_dom_sf"/>
</dbReference>
<dbReference type="InterPro" id="IPR001792">
    <property type="entry name" value="Acylphosphatase-like_dom"/>
</dbReference>
<feature type="domain" description="Acylphosphatase-like" evidence="2">
    <location>
        <begin position="18"/>
        <end position="103"/>
    </location>
</feature>
<dbReference type="AlphaFoldDB" id="A0A840SI81"/>
<dbReference type="RefSeq" id="WP_184146428.1">
    <property type="nucleotide sequence ID" value="NZ_JACHFM010000001.1"/>
</dbReference>
<keyword evidence="4" id="KW-1185">Reference proteome</keyword>
<evidence type="ECO:0000313" key="4">
    <source>
        <dbReference type="Proteomes" id="UP000549457"/>
    </source>
</evidence>
<organism evidence="3 4">
    <name type="scientific">Amaricoccus macauensis</name>
    <dbReference type="NCBI Taxonomy" id="57001"/>
    <lineage>
        <taxon>Bacteria</taxon>
        <taxon>Pseudomonadati</taxon>
        <taxon>Pseudomonadota</taxon>
        <taxon>Alphaproteobacteria</taxon>
        <taxon>Rhodobacterales</taxon>
        <taxon>Paracoccaceae</taxon>
        <taxon>Amaricoccus</taxon>
    </lineage>
</organism>
<dbReference type="PROSITE" id="PS51160">
    <property type="entry name" value="ACYLPHOSPHATASE_3"/>
    <property type="match status" value="1"/>
</dbReference>
<sequence>MDYFSGPIGEPGGDEIRIAELRFTGRLGSPFIRFARARGLRLSLTGFIRDEDDAVVVLLEGPAALIDAFEITCSLGPIDSRIDSWSRTDDVPAGLATGTGLPF</sequence>
<dbReference type="Gene3D" id="3.30.70.100">
    <property type="match status" value="1"/>
</dbReference>
<evidence type="ECO:0000259" key="2">
    <source>
        <dbReference type="PROSITE" id="PS51160"/>
    </source>
</evidence>
<reference evidence="3 4" key="1">
    <citation type="submission" date="2020-08" db="EMBL/GenBank/DDBJ databases">
        <title>Genomic Encyclopedia of Type Strains, Phase IV (KMG-IV): sequencing the most valuable type-strain genomes for metagenomic binning, comparative biology and taxonomic classification.</title>
        <authorList>
            <person name="Goeker M."/>
        </authorList>
    </citation>
    <scope>NUCLEOTIDE SEQUENCE [LARGE SCALE GENOMIC DNA]</scope>
    <source>
        <strain evidence="3 4">DSM 101730</strain>
    </source>
</reference>